<dbReference type="EMBL" id="BMKW01000016">
    <property type="protein sequence ID" value="GGJ38713.1"/>
    <property type="molecule type" value="Genomic_DNA"/>
</dbReference>
<dbReference type="AlphaFoldDB" id="A0A917NXR3"/>
<protein>
    <submittedName>
        <fullName evidence="2">Uncharacterized protein</fullName>
    </submittedName>
</protein>
<feature type="compositionally biased region" description="Low complexity" evidence="1">
    <location>
        <begin position="49"/>
        <end position="59"/>
    </location>
</feature>
<evidence type="ECO:0000256" key="1">
    <source>
        <dbReference type="SAM" id="MobiDB-lite"/>
    </source>
</evidence>
<sequence>MNPLVLRARLCLLGAAVLMLFGGMLFAVARWNGAATDRAFVEAAARAASLPPAAPLSPRYWAPTADARPNPAATGLIEAAERRRTAPATPPPQTTGGKPPAAAP</sequence>
<dbReference type="RefSeq" id="WP_188972513.1">
    <property type="nucleotide sequence ID" value="NZ_BMKW01000016.1"/>
</dbReference>
<organism evidence="2 3">
    <name type="scientific">Neoroseomonas lacus</name>
    <dbReference type="NCBI Taxonomy" id="287609"/>
    <lineage>
        <taxon>Bacteria</taxon>
        <taxon>Pseudomonadati</taxon>
        <taxon>Pseudomonadota</taxon>
        <taxon>Alphaproteobacteria</taxon>
        <taxon>Acetobacterales</taxon>
        <taxon>Acetobacteraceae</taxon>
        <taxon>Neoroseomonas</taxon>
    </lineage>
</organism>
<evidence type="ECO:0000313" key="3">
    <source>
        <dbReference type="Proteomes" id="UP000661507"/>
    </source>
</evidence>
<keyword evidence="3" id="KW-1185">Reference proteome</keyword>
<gene>
    <name evidence="2" type="ORF">GCM10011320_52910</name>
</gene>
<evidence type="ECO:0000313" key="2">
    <source>
        <dbReference type="EMBL" id="GGJ38713.1"/>
    </source>
</evidence>
<feature type="compositionally biased region" description="Low complexity" evidence="1">
    <location>
        <begin position="94"/>
        <end position="104"/>
    </location>
</feature>
<accession>A0A917NXR3</accession>
<feature type="region of interest" description="Disordered" evidence="1">
    <location>
        <begin position="49"/>
        <end position="104"/>
    </location>
</feature>
<name>A0A917NXR3_9PROT</name>
<proteinExistence type="predicted"/>
<reference evidence="2" key="2">
    <citation type="submission" date="2020-09" db="EMBL/GenBank/DDBJ databases">
        <authorList>
            <person name="Sun Q."/>
            <person name="Zhou Y."/>
        </authorList>
    </citation>
    <scope>NUCLEOTIDE SEQUENCE</scope>
    <source>
        <strain evidence="2">CGMCC 1.3617</strain>
    </source>
</reference>
<comment type="caution">
    <text evidence="2">The sequence shown here is derived from an EMBL/GenBank/DDBJ whole genome shotgun (WGS) entry which is preliminary data.</text>
</comment>
<reference evidence="2" key="1">
    <citation type="journal article" date="2014" name="Int. J. Syst. Evol. Microbiol.">
        <title>Complete genome sequence of Corynebacterium casei LMG S-19264T (=DSM 44701T), isolated from a smear-ripened cheese.</title>
        <authorList>
            <consortium name="US DOE Joint Genome Institute (JGI-PGF)"/>
            <person name="Walter F."/>
            <person name="Albersmeier A."/>
            <person name="Kalinowski J."/>
            <person name="Ruckert C."/>
        </authorList>
    </citation>
    <scope>NUCLEOTIDE SEQUENCE</scope>
    <source>
        <strain evidence="2">CGMCC 1.3617</strain>
    </source>
</reference>
<dbReference type="Proteomes" id="UP000661507">
    <property type="component" value="Unassembled WGS sequence"/>
</dbReference>